<dbReference type="Gene3D" id="3.30.750.24">
    <property type="entry name" value="STAS domain"/>
    <property type="match status" value="1"/>
</dbReference>
<dbReference type="InterPro" id="IPR036513">
    <property type="entry name" value="STAS_dom_sf"/>
</dbReference>
<organism evidence="2 3">
    <name type="scientific">Duganella margarita</name>
    <dbReference type="NCBI Taxonomy" id="2692170"/>
    <lineage>
        <taxon>Bacteria</taxon>
        <taxon>Pseudomonadati</taxon>
        <taxon>Pseudomonadota</taxon>
        <taxon>Betaproteobacteria</taxon>
        <taxon>Burkholderiales</taxon>
        <taxon>Oxalobacteraceae</taxon>
        <taxon>Telluria group</taxon>
        <taxon>Duganella</taxon>
    </lineage>
</organism>
<feature type="non-terminal residue" evidence="2">
    <location>
        <position position="1"/>
    </location>
</feature>
<keyword evidence="3" id="KW-1185">Reference proteome</keyword>
<sequence length="104" mass="11139">PQLTLRRQGAQATLTLAGEWHAAQLAPLRAALTESTATPSDIVLELDQVSGLDSATLGLLLLLFGHQSRLQRGFRIASLSDAARRDLDLACVNYLLQPLSTSTS</sequence>
<dbReference type="EMBL" id="WWCS01000025">
    <property type="protein sequence ID" value="MYN42834.1"/>
    <property type="molecule type" value="Genomic_DNA"/>
</dbReference>
<feature type="domain" description="STAS" evidence="1">
    <location>
        <begin position="1"/>
        <end position="104"/>
    </location>
</feature>
<dbReference type="SUPFAM" id="SSF52091">
    <property type="entry name" value="SpoIIaa-like"/>
    <property type="match status" value="1"/>
</dbReference>
<accession>A0ABW9WNR0</accession>
<gene>
    <name evidence="2" type="ORF">GTP55_26170</name>
</gene>
<dbReference type="RefSeq" id="WP_161047716.1">
    <property type="nucleotide sequence ID" value="NZ_WWCS01000025.1"/>
</dbReference>
<evidence type="ECO:0000259" key="1">
    <source>
        <dbReference type="PROSITE" id="PS50801"/>
    </source>
</evidence>
<evidence type="ECO:0000313" key="2">
    <source>
        <dbReference type="EMBL" id="MYN42834.1"/>
    </source>
</evidence>
<reference evidence="2 3" key="1">
    <citation type="submission" date="2019-12" db="EMBL/GenBank/DDBJ databases">
        <title>Novel species isolated from a subtropical stream in China.</title>
        <authorList>
            <person name="Lu H."/>
        </authorList>
    </citation>
    <scope>NUCLEOTIDE SEQUENCE [LARGE SCALE GENOMIC DNA]</scope>
    <source>
        <strain evidence="2 3">FT109W</strain>
    </source>
</reference>
<protein>
    <submittedName>
        <fullName evidence="2">STAS domain-containing protein</fullName>
    </submittedName>
</protein>
<dbReference type="PROSITE" id="PS50801">
    <property type="entry name" value="STAS"/>
    <property type="match status" value="1"/>
</dbReference>
<dbReference type="InterPro" id="IPR058548">
    <property type="entry name" value="MlaB-like_STAS"/>
</dbReference>
<dbReference type="InterPro" id="IPR002645">
    <property type="entry name" value="STAS_dom"/>
</dbReference>
<comment type="caution">
    <text evidence="2">The sequence shown here is derived from an EMBL/GenBank/DDBJ whole genome shotgun (WGS) entry which is preliminary data.</text>
</comment>
<dbReference type="Proteomes" id="UP000466332">
    <property type="component" value="Unassembled WGS sequence"/>
</dbReference>
<dbReference type="Pfam" id="PF13466">
    <property type="entry name" value="STAS_2"/>
    <property type="match status" value="1"/>
</dbReference>
<proteinExistence type="predicted"/>
<name>A0ABW9WNR0_9BURK</name>
<evidence type="ECO:0000313" key="3">
    <source>
        <dbReference type="Proteomes" id="UP000466332"/>
    </source>
</evidence>